<evidence type="ECO:0000256" key="3">
    <source>
        <dbReference type="ARBA" id="ARBA00022827"/>
    </source>
</evidence>
<keyword evidence="2" id="KW-0285">Flavoprotein</keyword>
<evidence type="ECO:0000256" key="5">
    <source>
        <dbReference type="ARBA" id="ARBA00037941"/>
    </source>
</evidence>
<protein>
    <submittedName>
        <fullName evidence="7">FAD-dependent oxidoreductase</fullName>
    </submittedName>
</protein>
<accession>A0A512H7P4</accession>
<dbReference type="Proteomes" id="UP000321567">
    <property type="component" value="Unassembled WGS sequence"/>
</dbReference>
<organism evidence="7 8">
    <name type="scientific">Pararhodospirillum oryzae</name>
    <dbReference type="NCBI Taxonomy" id="478448"/>
    <lineage>
        <taxon>Bacteria</taxon>
        <taxon>Pseudomonadati</taxon>
        <taxon>Pseudomonadota</taxon>
        <taxon>Alphaproteobacteria</taxon>
        <taxon>Rhodospirillales</taxon>
        <taxon>Rhodospirillaceae</taxon>
        <taxon>Pararhodospirillum</taxon>
    </lineage>
</organism>
<dbReference type="Pfam" id="PF01266">
    <property type="entry name" value="DAO"/>
    <property type="match status" value="1"/>
</dbReference>
<dbReference type="Gene3D" id="3.30.9.10">
    <property type="entry name" value="D-Amino Acid Oxidase, subunit A, domain 2"/>
    <property type="match status" value="1"/>
</dbReference>
<proteinExistence type="inferred from homology"/>
<dbReference type="Gene3D" id="3.50.50.60">
    <property type="entry name" value="FAD/NAD(P)-binding domain"/>
    <property type="match status" value="1"/>
</dbReference>
<dbReference type="SUPFAM" id="SSF51905">
    <property type="entry name" value="FAD/NAD(P)-binding domain"/>
    <property type="match status" value="1"/>
</dbReference>
<comment type="cofactor">
    <cofactor evidence="1">
        <name>FAD</name>
        <dbReference type="ChEBI" id="CHEBI:57692"/>
    </cofactor>
</comment>
<evidence type="ECO:0000313" key="7">
    <source>
        <dbReference type="EMBL" id="GEO81477.1"/>
    </source>
</evidence>
<keyword evidence="8" id="KW-1185">Reference proteome</keyword>
<dbReference type="OrthoDB" id="9801699at2"/>
<dbReference type="InterPro" id="IPR036188">
    <property type="entry name" value="FAD/NAD-bd_sf"/>
</dbReference>
<evidence type="ECO:0000259" key="6">
    <source>
        <dbReference type="Pfam" id="PF01266"/>
    </source>
</evidence>
<keyword evidence="4" id="KW-0560">Oxidoreductase</keyword>
<dbReference type="EMBL" id="BJZO01000037">
    <property type="protein sequence ID" value="GEO81477.1"/>
    <property type="molecule type" value="Genomic_DNA"/>
</dbReference>
<feature type="domain" description="FAD dependent oxidoreductase" evidence="6">
    <location>
        <begin position="6"/>
        <end position="372"/>
    </location>
</feature>
<comment type="caution">
    <text evidence="7">The sequence shown here is derived from an EMBL/GenBank/DDBJ whole genome shotgun (WGS) entry which is preliminary data.</text>
</comment>
<sequence length="377" mass="39477">MTERVDCVVVGAGVVGLALARALARKGREVMLLEAAETFGTQTSSRNSEVIHAGVYYAPGSLKARLCVAGRKALYAFCADHGVTHLACEKLIVASIEGGEAERTRLGQVQERAKAAGVDLRWLSARDATALEPALRCAAALHSPETGIVDTHALMLALLGEAEAHGALFVPHAPVLGGRADPAGGVALAVGGADPMTLSARLVINAAGHGALPLSRAMAGVRPDPLPAQHFCKGSYFSLSGRAPFSRLIYPTPGEDSLGLHYTRDLGGRGRFGPDAEWITPAGPDALDYRVDPGRVLPFVDAIRRYWPDLDPGRLQPDYAGVRPKIQAPGEPAHDFVVHGPADTGIPGYMALYGIESPGLTSCLALADLVVENAPCP</sequence>
<gene>
    <name evidence="7" type="ORF">ROR02_16080</name>
</gene>
<reference evidence="7 8" key="1">
    <citation type="submission" date="2019-07" db="EMBL/GenBank/DDBJ databases">
        <title>Whole genome shotgun sequence of Rhodospirillum oryzae NBRC 107573.</title>
        <authorList>
            <person name="Hosoyama A."/>
            <person name="Uohara A."/>
            <person name="Ohji S."/>
            <person name="Ichikawa N."/>
        </authorList>
    </citation>
    <scope>NUCLEOTIDE SEQUENCE [LARGE SCALE GENOMIC DNA]</scope>
    <source>
        <strain evidence="7 8">NBRC 107573</strain>
    </source>
</reference>
<dbReference type="RefSeq" id="WP_147163509.1">
    <property type="nucleotide sequence ID" value="NZ_BJZO01000037.1"/>
</dbReference>
<dbReference type="GO" id="GO:0047545">
    <property type="term" value="F:(S)-2-hydroxyglutarate dehydrogenase activity"/>
    <property type="evidence" value="ECO:0007669"/>
    <property type="project" value="TreeGrafter"/>
</dbReference>
<evidence type="ECO:0000256" key="4">
    <source>
        <dbReference type="ARBA" id="ARBA00023002"/>
    </source>
</evidence>
<evidence type="ECO:0000313" key="8">
    <source>
        <dbReference type="Proteomes" id="UP000321567"/>
    </source>
</evidence>
<dbReference type="AlphaFoldDB" id="A0A512H7P4"/>
<dbReference type="InterPro" id="IPR006076">
    <property type="entry name" value="FAD-dep_OxRdtase"/>
</dbReference>
<evidence type="ECO:0000256" key="2">
    <source>
        <dbReference type="ARBA" id="ARBA00022630"/>
    </source>
</evidence>
<dbReference type="PANTHER" id="PTHR43104">
    <property type="entry name" value="L-2-HYDROXYGLUTARATE DEHYDROGENASE, MITOCHONDRIAL"/>
    <property type="match status" value="1"/>
</dbReference>
<comment type="similarity">
    <text evidence="5">Belongs to the L2HGDH family.</text>
</comment>
<evidence type="ECO:0000256" key="1">
    <source>
        <dbReference type="ARBA" id="ARBA00001974"/>
    </source>
</evidence>
<keyword evidence="3" id="KW-0274">FAD</keyword>
<dbReference type="PANTHER" id="PTHR43104:SF4">
    <property type="entry name" value="L-2-HYDROXYGLUTARATE DEHYDROGENASE, MITOCHONDRIAL"/>
    <property type="match status" value="1"/>
</dbReference>
<name>A0A512H7P4_9PROT</name>